<dbReference type="GeneID" id="98403175"/>
<evidence type="ECO:0000313" key="1">
    <source>
        <dbReference type="EMBL" id="QOT76343.1"/>
    </source>
</evidence>
<dbReference type="RefSeq" id="WP_150993232.1">
    <property type="nucleotide sequence ID" value="NZ_CP062803.1"/>
</dbReference>
<sequence length="153" mass="17451">MQVIFLDFDGVLHPYGEQAVDENFRLIGNPNLFVWLPILDSLLAPYPAVRIVVSSDWRRLFDDKALIRLLGPLGSRFEGVVETYRSSRADEIMAEAHRRRLTQWLAIDDHPSVVSASRRDERYIACEPETGIAAAGPQSKLRFRLTRLVRSDS</sequence>
<dbReference type="Pfam" id="PF18143">
    <property type="entry name" value="HAD_SAK_2"/>
    <property type="match status" value="1"/>
</dbReference>
<dbReference type="AlphaFoldDB" id="A0A643FIG8"/>
<organism evidence="1 2">
    <name type="scientific">Cupriavidus basilensis</name>
    <dbReference type="NCBI Taxonomy" id="68895"/>
    <lineage>
        <taxon>Bacteria</taxon>
        <taxon>Pseudomonadati</taxon>
        <taxon>Pseudomonadota</taxon>
        <taxon>Betaproteobacteria</taxon>
        <taxon>Burkholderiales</taxon>
        <taxon>Burkholderiaceae</taxon>
        <taxon>Cupriavidus</taxon>
    </lineage>
</organism>
<dbReference type="Proteomes" id="UP000397656">
    <property type="component" value="Chromosome 1"/>
</dbReference>
<dbReference type="EMBL" id="CP062803">
    <property type="protein sequence ID" value="QOT76343.1"/>
    <property type="molecule type" value="Genomic_DNA"/>
</dbReference>
<protein>
    <submittedName>
        <fullName evidence="1">Uncharacterized protein</fullName>
    </submittedName>
</protein>
<evidence type="ECO:0000313" key="2">
    <source>
        <dbReference type="Proteomes" id="UP000397656"/>
    </source>
</evidence>
<name>A0A643FIG8_9BURK</name>
<gene>
    <name evidence="1" type="ORF">F7R26_019810</name>
</gene>
<reference evidence="1 2" key="1">
    <citation type="submission" date="2020-10" db="EMBL/GenBank/DDBJ databases">
        <title>Complete genome sequence of Cupriavidus basilensis CCUG 49340T.</title>
        <authorList>
            <person name="Salva-Serra F."/>
            <person name="Donoso R.A."/>
            <person name="Cho K.H."/>
            <person name="Yoo J.A."/>
            <person name="Lee K."/>
            <person name="Yoon S.-H."/>
            <person name="Perez-Pantoja D."/>
            <person name="Moore E.R.B."/>
        </authorList>
    </citation>
    <scope>NUCLEOTIDE SEQUENCE [LARGE SCALE GENOMIC DNA]</scope>
    <source>
        <strain evidence="2">CCUG 49340</strain>
    </source>
</reference>
<accession>A0A643FIG8</accession>
<proteinExistence type="predicted"/>